<dbReference type="EMBL" id="SZPQ01000043">
    <property type="protein sequence ID" value="TKI03468.1"/>
    <property type="molecule type" value="Genomic_DNA"/>
</dbReference>
<organism evidence="3 4">
    <name type="scientific">Martelella alba</name>
    <dbReference type="NCBI Taxonomy" id="2590451"/>
    <lineage>
        <taxon>Bacteria</taxon>
        <taxon>Pseudomonadati</taxon>
        <taxon>Pseudomonadota</taxon>
        <taxon>Alphaproteobacteria</taxon>
        <taxon>Hyphomicrobiales</taxon>
        <taxon>Aurantimonadaceae</taxon>
        <taxon>Martelella</taxon>
    </lineage>
</organism>
<evidence type="ECO:0000313" key="3">
    <source>
        <dbReference type="EMBL" id="TKI03468.1"/>
    </source>
</evidence>
<evidence type="ECO:0000256" key="2">
    <source>
        <dbReference type="ARBA" id="ARBA00023231"/>
    </source>
</evidence>
<comment type="caution">
    <text evidence="3">The sequence shown here is derived from an EMBL/GenBank/DDBJ whole genome shotgun (WGS) entry which is preliminary data.</text>
</comment>
<dbReference type="RefSeq" id="WP_136992377.1">
    <property type="nucleotide sequence ID" value="NZ_SZPQ01000043.1"/>
</dbReference>
<dbReference type="Proteomes" id="UP000305202">
    <property type="component" value="Unassembled WGS sequence"/>
</dbReference>
<gene>
    <name evidence="3" type="ORF">FCN80_21400</name>
</gene>
<sequence>MTPEYREGDEVRVTRAIRNDGTLPGYARGDLLVRRGSVGFVREWGLFLMDQVIYHVHFLAQDRVIGCRAQELIPATSPWDAGCFQYGDVVANRHALSVNGAVLIQAGQTGRIEATDQGSDGNSYIVTFSGRHYLTPAFALRLLEEDQ</sequence>
<protein>
    <submittedName>
        <fullName evidence="3">Nitrogen fixation protein NifZ</fullName>
    </submittedName>
</protein>
<dbReference type="Pfam" id="PF04319">
    <property type="entry name" value="NifZ"/>
    <property type="match status" value="1"/>
</dbReference>
<accession>A0ABY2SFK7</accession>
<proteinExistence type="inferred from homology"/>
<evidence type="ECO:0000313" key="4">
    <source>
        <dbReference type="Proteomes" id="UP000305202"/>
    </source>
</evidence>
<evidence type="ECO:0000256" key="1">
    <source>
        <dbReference type="ARBA" id="ARBA00008027"/>
    </source>
</evidence>
<name>A0ABY2SFK7_9HYPH</name>
<dbReference type="InterPro" id="IPR007415">
    <property type="entry name" value="Nitrogenase_MoFe_mat_NifZ"/>
</dbReference>
<comment type="similarity">
    <text evidence="1">Belongs to the NifZ family.</text>
</comment>
<reference evidence="3 4" key="1">
    <citation type="submission" date="2019-04" db="EMBL/GenBank/DDBJ databases">
        <authorList>
            <person name="Li M."/>
            <person name="Gao C."/>
        </authorList>
    </citation>
    <scope>NUCLEOTIDE SEQUENCE [LARGE SCALE GENOMIC DNA]</scope>
    <source>
        <strain evidence="3 4">BGMRC 2031</strain>
    </source>
</reference>
<keyword evidence="2" id="KW-0535">Nitrogen fixation</keyword>
<keyword evidence="4" id="KW-1185">Reference proteome</keyword>